<proteinExistence type="predicted"/>
<comment type="caution">
    <text evidence="1">The sequence shown here is derived from an EMBL/GenBank/DDBJ whole genome shotgun (WGS) entry which is preliminary data.</text>
</comment>
<dbReference type="Proteomes" id="UP000094526">
    <property type="component" value="Unassembled WGS sequence"/>
</dbReference>
<sequence>MLHRRIALSDFRDSRAHARAGEKRQTRNEYLLRKAFEKLMGESCAVSSGSLKLDLAVKDDFSYHDEGDQFHTQPYETINPLRLYQNVYPVLCQLSQPRRHGWCSILPMDGLLGNAYGTELRARFEHPLGTEDTDPDGSIFPIRSELTGFTIRVPSLFDGRHVRACNKVQ</sequence>
<evidence type="ECO:0000313" key="1">
    <source>
        <dbReference type="EMBL" id="OCT54948.1"/>
    </source>
</evidence>
<dbReference type="OrthoDB" id="9979195at2759"/>
<accession>A0A1C1D2T7</accession>
<dbReference type="EMBL" id="LGRB01000003">
    <property type="protein sequence ID" value="OCT54948.1"/>
    <property type="molecule type" value="Genomic_DNA"/>
</dbReference>
<dbReference type="AlphaFoldDB" id="A0A1C1D2T7"/>
<protein>
    <submittedName>
        <fullName evidence="1">Uncharacterized protein</fullName>
    </submittedName>
</protein>
<reference evidence="2" key="1">
    <citation type="submission" date="2015-07" db="EMBL/GenBank/DDBJ databases">
        <authorList>
            <person name="Teixeira M.M."/>
            <person name="Souza R.C."/>
            <person name="Almeida L.G."/>
            <person name="Vicente V.A."/>
            <person name="de Hoog S."/>
            <person name="Bocca A.L."/>
            <person name="de Almeida S.R."/>
            <person name="Vasconcelos A.T."/>
            <person name="Felipe M.S."/>
        </authorList>
    </citation>
    <scope>NUCLEOTIDE SEQUENCE [LARGE SCALE GENOMIC DNA]</scope>
    <source>
        <strain evidence="2">KSF</strain>
    </source>
</reference>
<organism evidence="1 2">
    <name type="scientific">Cladophialophora carrionii</name>
    <dbReference type="NCBI Taxonomy" id="86049"/>
    <lineage>
        <taxon>Eukaryota</taxon>
        <taxon>Fungi</taxon>
        <taxon>Dikarya</taxon>
        <taxon>Ascomycota</taxon>
        <taxon>Pezizomycotina</taxon>
        <taxon>Eurotiomycetes</taxon>
        <taxon>Chaetothyriomycetidae</taxon>
        <taxon>Chaetothyriales</taxon>
        <taxon>Herpotrichiellaceae</taxon>
        <taxon>Cladophialophora</taxon>
    </lineage>
</organism>
<gene>
    <name evidence="1" type="ORF">CLCR_03159</name>
</gene>
<dbReference type="STRING" id="86049.A0A1C1D2T7"/>
<evidence type="ECO:0000313" key="2">
    <source>
        <dbReference type="Proteomes" id="UP000094526"/>
    </source>
</evidence>
<name>A0A1C1D2T7_9EURO</name>
<dbReference type="VEuPathDB" id="FungiDB:CLCR_03159"/>
<keyword evidence="2" id="KW-1185">Reference proteome</keyword>